<name>A0A2C6JYJ7_9APIC</name>
<accession>A0A2C6JYJ7</accession>
<evidence type="ECO:0000313" key="1">
    <source>
        <dbReference type="EMBL" id="PHJ15860.1"/>
    </source>
</evidence>
<evidence type="ECO:0000313" key="2">
    <source>
        <dbReference type="Proteomes" id="UP000221165"/>
    </source>
</evidence>
<comment type="caution">
    <text evidence="1">The sequence shown here is derived from an EMBL/GenBank/DDBJ whole genome shotgun (WGS) entry which is preliminary data.</text>
</comment>
<sequence>MRRLKTDDVVVNVVPIPTEEGLCELTLTGASDLVNIKTTFPKCALLVADRNAKHPAHPRVCRYFKTRRLALALKVAQDMSFGRGTEGLVACVIPEDEQLHPWACVVFHSSKQDSLKLFCVLPTTHQPRSDLI</sequence>
<protein>
    <submittedName>
        <fullName evidence="1">Hus1-like protein</fullName>
    </submittedName>
</protein>
<dbReference type="RefSeq" id="XP_067917592.1">
    <property type="nucleotide sequence ID" value="XM_068070430.1"/>
</dbReference>
<organism evidence="1 2">
    <name type="scientific">Cystoisospora suis</name>
    <dbReference type="NCBI Taxonomy" id="483139"/>
    <lineage>
        <taxon>Eukaryota</taxon>
        <taxon>Sar</taxon>
        <taxon>Alveolata</taxon>
        <taxon>Apicomplexa</taxon>
        <taxon>Conoidasida</taxon>
        <taxon>Coccidia</taxon>
        <taxon>Eucoccidiorida</taxon>
        <taxon>Eimeriorina</taxon>
        <taxon>Sarcocystidae</taxon>
        <taxon>Cystoisospora</taxon>
    </lineage>
</organism>
<proteinExistence type="predicted"/>
<dbReference type="GeneID" id="94433641"/>
<dbReference type="AlphaFoldDB" id="A0A2C6JYJ7"/>
<dbReference type="VEuPathDB" id="ToxoDB:CSUI_010325"/>
<reference evidence="1 2" key="1">
    <citation type="journal article" date="2017" name="Int. J. Parasitol.">
        <title>The genome of the protozoan parasite Cystoisospora suis and a reverse vaccinology approach to identify vaccine candidates.</title>
        <authorList>
            <person name="Palmieri N."/>
            <person name="Shrestha A."/>
            <person name="Ruttkowski B."/>
            <person name="Beck T."/>
            <person name="Vogl C."/>
            <person name="Tomley F."/>
            <person name="Blake D.P."/>
            <person name="Joachim A."/>
        </authorList>
    </citation>
    <scope>NUCLEOTIDE SEQUENCE [LARGE SCALE GENOMIC DNA]</scope>
    <source>
        <strain evidence="1 2">Wien I</strain>
    </source>
</reference>
<dbReference type="Proteomes" id="UP000221165">
    <property type="component" value="Unassembled WGS sequence"/>
</dbReference>
<dbReference type="OrthoDB" id="337750at2759"/>
<keyword evidence="2" id="KW-1185">Reference proteome</keyword>
<gene>
    <name evidence="1" type="ORF">CSUI_010325</name>
</gene>
<dbReference type="EMBL" id="MIGC01007144">
    <property type="protein sequence ID" value="PHJ15860.1"/>
    <property type="molecule type" value="Genomic_DNA"/>
</dbReference>